<feature type="compositionally biased region" description="Polar residues" evidence="3">
    <location>
        <begin position="414"/>
        <end position="423"/>
    </location>
</feature>
<dbReference type="Pfam" id="PF20235">
    <property type="entry name" value="PIR2-like_helical"/>
    <property type="match status" value="1"/>
</dbReference>
<feature type="domain" description="RING-type" evidence="4">
    <location>
        <begin position="761"/>
        <end position="801"/>
    </location>
</feature>
<feature type="region of interest" description="Disordered" evidence="3">
    <location>
        <begin position="1"/>
        <end position="21"/>
    </location>
</feature>
<dbReference type="Gene3D" id="3.30.40.10">
    <property type="entry name" value="Zinc/RING finger domain, C3HC4 (zinc finger)"/>
    <property type="match status" value="1"/>
</dbReference>
<keyword evidence="6" id="KW-1185">Reference proteome</keyword>
<dbReference type="CDD" id="cd23128">
    <property type="entry name" value="RING-HC_MIP1-like"/>
    <property type="match status" value="1"/>
</dbReference>
<evidence type="ECO:0000256" key="2">
    <source>
        <dbReference type="SAM" id="Coils"/>
    </source>
</evidence>
<keyword evidence="2" id="KW-0175">Coiled coil</keyword>
<keyword evidence="1" id="KW-0862">Zinc</keyword>
<keyword evidence="1" id="KW-0479">Metal-binding</keyword>
<dbReference type="SUPFAM" id="SSF57850">
    <property type="entry name" value="RING/U-box"/>
    <property type="match status" value="1"/>
</dbReference>
<dbReference type="PANTHER" id="PTHR46405:SF4">
    <property type="entry name" value="E3 UBIQUITIN-PROTEIN LIGASE RF298-RELATED"/>
    <property type="match status" value="1"/>
</dbReference>
<keyword evidence="1" id="KW-0863">Zinc-finger</keyword>
<dbReference type="AlphaFoldDB" id="A0AAN9FL58"/>
<protein>
    <recommendedName>
        <fullName evidence="4">RING-type domain-containing protein</fullName>
    </recommendedName>
</protein>
<reference evidence="5 6" key="1">
    <citation type="submission" date="2024-01" db="EMBL/GenBank/DDBJ databases">
        <title>The genomes of 5 underutilized Papilionoideae crops provide insights into root nodulation and disease resistance.</title>
        <authorList>
            <person name="Yuan L."/>
        </authorList>
    </citation>
    <scope>NUCLEOTIDE SEQUENCE [LARGE SCALE GENOMIC DNA]</scope>
    <source>
        <strain evidence="5">LY-2023</strain>
        <tissue evidence="5">Leaf</tissue>
    </source>
</reference>
<feature type="compositionally biased region" description="Low complexity" evidence="3">
    <location>
        <begin position="424"/>
        <end position="435"/>
    </location>
</feature>
<evidence type="ECO:0000256" key="1">
    <source>
        <dbReference type="PROSITE-ProRule" id="PRU00175"/>
    </source>
</evidence>
<dbReference type="InterPro" id="IPR013083">
    <property type="entry name" value="Znf_RING/FYVE/PHD"/>
</dbReference>
<evidence type="ECO:0000313" key="6">
    <source>
        <dbReference type="Proteomes" id="UP001359559"/>
    </source>
</evidence>
<dbReference type="GO" id="GO:0008270">
    <property type="term" value="F:zinc ion binding"/>
    <property type="evidence" value="ECO:0007669"/>
    <property type="project" value="UniProtKB-KW"/>
</dbReference>
<feature type="coiled-coil region" evidence="2">
    <location>
        <begin position="491"/>
        <end position="560"/>
    </location>
</feature>
<feature type="compositionally biased region" description="Polar residues" evidence="3">
    <location>
        <begin position="232"/>
        <end position="243"/>
    </location>
</feature>
<feature type="compositionally biased region" description="Polar residues" evidence="3">
    <location>
        <begin position="263"/>
        <end position="274"/>
    </location>
</feature>
<dbReference type="InterPro" id="IPR046934">
    <property type="entry name" value="PIR2-like"/>
</dbReference>
<dbReference type="Pfam" id="PF13920">
    <property type="entry name" value="zf-C3HC4_3"/>
    <property type="match status" value="1"/>
</dbReference>
<feature type="compositionally biased region" description="Polar residues" evidence="3">
    <location>
        <begin position="719"/>
        <end position="731"/>
    </location>
</feature>
<dbReference type="PANTHER" id="PTHR46405">
    <property type="entry name" value="OS05G0141500 PROTEIN"/>
    <property type="match status" value="1"/>
</dbReference>
<dbReference type="EMBL" id="JAYKXN010000006">
    <property type="protein sequence ID" value="KAK7277684.1"/>
    <property type="molecule type" value="Genomic_DNA"/>
</dbReference>
<name>A0AAN9FL58_CLITE</name>
<dbReference type="Proteomes" id="UP001359559">
    <property type="component" value="Unassembled WGS sequence"/>
</dbReference>
<feature type="region of interest" description="Disordered" evidence="3">
    <location>
        <begin position="714"/>
        <end position="735"/>
    </location>
</feature>
<sequence length="815" mass="90871">MDQIADGEDRQDKGCKNKRKLAQPSVVPSSLSSSLIEFPRYELPVSQNGLNEFSPPDLGLNWYKEEELGANMNELVDWNDPIANQLEELLLSNLQAVFCGAVKQIVELGYNEKLAEMSLTRKALYIQDGDPVSNIVHGTLNVLKGKDDPNADFAFENFQLLLHYTLVEMISVLREVRPSLTVGEAMWILLMCDLNLPLACAGEDRLSSVVSNRENSANSSISQSKSEVESSDAISNCTSQTLQKELPTNHPNHKSEQPKFGSFRNSPNNQSSLASGGGKPENASFPEKCYGTSGVAALECKSGSCSKRHSRKEIAALRQKFLHMEKAYRACGKGSFKTGKITSVSGLIVEKRLKAPSEVPNQQMKCGSAIMINTKGVRSTEVACHVSTSDASVLPAVGSTGALPTKVAISTSSTVGANTSIPGSASKPKSELSSSDTPKYFDFCAGIPFDEALGKYLPRDERDGLLLKLISRVQELQDELQGWNKWTNQKIMQVTDRLSKLQAEFKTLRKEKQDAELCKKDKKILEENALKRISEMENAMENTKKQIENATSATLMLEEENSLLKKELDTAKLWVLKSITGHQQALEREQMALKQAQSWESQNSLLRHELEREKHRLSNLKQELDKEKNLQAKVEGKLAKERAAKEKLLAQAASIKKEREHREARTKSEEDMIRKKAASDLQKYVEDISKLEKELVDLKLKSDSEKIAALRKGVEERNNSFSRTSKNTPNVKVNKKSDKSLTTVSFLDKSAADSLRRERECVMCLSEEMSVVFLPCAHQVLCPECNELHEKQGMKECPSCRTTIQRRIHSRFAGQ</sequence>
<feature type="region of interest" description="Disordered" evidence="3">
    <location>
        <begin position="213"/>
        <end position="280"/>
    </location>
</feature>
<evidence type="ECO:0000313" key="5">
    <source>
        <dbReference type="EMBL" id="KAK7277684.1"/>
    </source>
</evidence>
<organism evidence="5 6">
    <name type="scientific">Clitoria ternatea</name>
    <name type="common">Butterfly pea</name>
    <dbReference type="NCBI Taxonomy" id="43366"/>
    <lineage>
        <taxon>Eukaryota</taxon>
        <taxon>Viridiplantae</taxon>
        <taxon>Streptophyta</taxon>
        <taxon>Embryophyta</taxon>
        <taxon>Tracheophyta</taxon>
        <taxon>Spermatophyta</taxon>
        <taxon>Magnoliopsida</taxon>
        <taxon>eudicotyledons</taxon>
        <taxon>Gunneridae</taxon>
        <taxon>Pentapetalae</taxon>
        <taxon>rosids</taxon>
        <taxon>fabids</taxon>
        <taxon>Fabales</taxon>
        <taxon>Fabaceae</taxon>
        <taxon>Papilionoideae</taxon>
        <taxon>50 kb inversion clade</taxon>
        <taxon>NPAAA clade</taxon>
        <taxon>indigoferoid/millettioid clade</taxon>
        <taxon>Phaseoleae</taxon>
        <taxon>Clitoria</taxon>
    </lineage>
</organism>
<dbReference type="InterPro" id="IPR046527">
    <property type="entry name" value="PIR2-like_helical"/>
</dbReference>
<accession>A0AAN9FL58</accession>
<gene>
    <name evidence="5" type="ORF">RJT34_22699</name>
</gene>
<evidence type="ECO:0000256" key="3">
    <source>
        <dbReference type="SAM" id="MobiDB-lite"/>
    </source>
</evidence>
<feature type="region of interest" description="Disordered" evidence="3">
    <location>
        <begin position="414"/>
        <end position="435"/>
    </location>
</feature>
<proteinExistence type="predicted"/>
<feature type="compositionally biased region" description="Low complexity" evidence="3">
    <location>
        <begin position="216"/>
        <end position="225"/>
    </location>
</feature>
<feature type="coiled-coil region" evidence="2">
    <location>
        <begin position="596"/>
        <end position="708"/>
    </location>
</feature>
<dbReference type="PROSITE" id="PS50089">
    <property type="entry name" value="ZF_RING_2"/>
    <property type="match status" value="1"/>
</dbReference>
<evidence type="ECO:0000259" key="4">
    <source>
        <dbReference type="PROSITE" id="PS50089"/>
    </source>
</evidence>
<comment type="caution">
    <text evidence="5">The sequence shown here is derived from an EMBL/GenBank/DDBJ whole genome shotgun (WGS) entry which is preliminary data.</text>
</comment>
<dbReference type="InterPro" id="IPR001841">
    <property type="entry name" value="Znf_RING"/>
</dbReference>